<feature type="transmembrane region" description="Helical" evidence="1">
    <location>
        <begin position="561"/>
        <end position="580"/>
    </location>
</feature>
<protein>
    <recommendedName>
        <fullName evidence="4">Glycosyltransferase RgtA/B/C/D-like domain-containing protein</fullName>
    </recommendedName>
</protein>
<feature type="transmembrane region" description="Helical" evidence="1">
    <location>
        <begin position="218"/>
        <end position="237"/>
    </location>
</feature>
<dbReference type="InterPro" id="IPR046062">
    <property type="entry name" value="DUF6020"/>
</dbReference>
<dbReference type="Pfam" id="PF19484">
    <property type="entry name" value="DUF6020"/>
    <property type="match status" value="1"/>
</dbReference>
<feature type="transmembrane region" description="Helical" evidence="1">
    <location>
        <begin position="36"/>
        <end position="54"/>
    </location>
</feature>
<feature type="transmembrane region" description="Helical" evidence="1">
    <location>
        <begin position="249"/>
        <end position="268"/>
    </location>
</feature>
<keyword evidence="3" id="KW-1185">Reference proteome</keyword>
<organism evidence="2 3">
    <name type="scientific">Blautia hansenii</name>
    <name type="common">Ruminococcus hansenii</name>
    <dbReference type="NCBI Taxonomy" id="1322"/>
    <lineage>
        <taxon>Bacteria</taxon>
        <taxon>Bacillati</taxon>
        <taxon>Bacillota</taxon>
        <taxon>Clostridia</taxon>
        <taxon>Lachnospirales</taxon>
        <taxon>Lachnospiraceae</taxon>
        <taxon>Blautia</taxon>
    </lineage>
</organism>
<feature type="transmembrane region" description="Helical" evidence="1">
    <location>
        <begin position="12"/>
        <end position="30"/>
    </location>
</feature>
<feature type="transmembrane region" description="Helical" evidence="1">
    <location>
        <begin position="304"/>
        <end position="335"/>
    </location>
</feature>
<evidence type="ECO:0000256" key="1">
    <source>
        <dbReference type="SAM" id="Phobius"/>
    </source>
</evidence>
<evidence type="ECO:0000313" key="2">
    <source>
        <dbReference type="EMBL" id="NSJ84734.1"/>
    </source>
</evidence>
<sequence length="597" mass="69189">MGNRKRLNANQDIFLLILGIAWANLIFFHQENWKMDPWKVGIIGLGIYFCIKWLGARREVLKDSRMRAGSIFFGLLFAAMVVVGEKIHAGDWEFQMFSAGDIVWLIVYFGTGMLLFLTLSTFFFDGRMRNLMERTGKDEKGGTCRKGNWLLYSIVFMLFWTPVLFIYYPGIVPEDATVSIAMVLGDLPWDNHFPVFYSLLAGGSVWLGRALGNPNLGVLLYSLLQLVSMAFLLGYFLEWMQRRIHRFCTYFALAFFCTIPVFGNYAIVMWKDPWYSGLLLLLGMFLYDKAVLDREAFLKRKNLVLYGVLGVLISLMRNNGIYIMILISVVLVYMYRKRVKRVALTCAVTILCICTITGPVYKGVFSAENEFVESIGIPLQQMVRVVIKDGNMTKEDKEFLNHLMPMEKYQEYYNPFLVDPVKWAPEFHTDYLNAHKAAFFQTWFSLLKSNFGIYVEQYLMGTYGFWHIGGDTPYEFVKTQIAANDWWLYQIAPFESYFNYAMQEKMSGKYDFMASGLLVWIALYDVLLCWVKRKSRYILPLLIMVGNWLTLMIATPTAFGLRYIFIMMLGVPLLVFYPLLLPPSEEEATSRKKHISM</sequence>
<keyword evidence="1" id="KW-0472">Membrane</keyword>
<keyword evidence="1" id="KW-1133">Transmembrane helix</keyword>
<dbReference type="Proteomes" id="UP000822142">
    <property type="component" value="Unassembled WGS sequence"/>
</dbReference>
<dbReference type="EMBL" id="JAAITA010000001">
    <property type="protein sequence ID" value="NSJ84734.1"/>
    <property type="molecule type" value="Genomic_DNA"/>
</dbReference>
<feature type="transmembrane region" description="Helical" evidence="1">
    <location>
        <begin position="66"/>
        <end position="83"/>
    </location>
</feature>
<proteinExistence type="predicted"/>
<keyword evidence="1" id="KW-0812">Transmembrane</keyword>
<feature type="transmembrane region" description="Helical" evidence="1">
    <location>
        <begin position="537"/>
        <end position="554"/>
    </location>
</feature>
<evidence type="ECO:0008006" key="4">
    <source>
        <dbReference type="Google" id="ProtNLM"/>
    </source>
</evidence>
<feature type="transmembrane region" description="Helical" evidence="1">
    <location>
        <begin position="149"/>
        <end position="168"/>
    </location>
</feature>
<dbReference type="RefSeq" id="WP_173747213.1">
    <property type="nucleotide sequence ID" value="NZ_JAAITA010000001.1"/>
</dbReference>
<evidence type="ECO:0000313" key="3">
    <source>
        <dbReference type="Proteomes" id="UP000822142"/>
    </source>
</evidence>
<gene>
    <name evidence="2" type="ORF">G5A70_00740</name>
</gene>
<feature type="transmembrane region" description="Helical" evidence="1">
    <location>
        <begin position="512"/>
        <end position="531"/>
    </location>
</feature>
<accession>A0ABX2I386</accession>
<comment type="caution">
    <text evidence="2">The sequence shown here is derived from an EMBL/GenBank/DDBJ whole genome shotgun (WGS) entry which is preliminary data.</text>
</comment>
<feature type="transmembrane region" description="Helical" evidence="1">
    <location>
        <begin position="341"/>
        <end position="361"/>
    </location>
</feature>
<name>A0ABX2I386_BLAHA</name>
<feature type="transmembrane region" description="Helical" evidence="1">
    <location>
        <begin position="103"/>
        <end position="124"/>
    </location>
</feature>
<reference evidence="2 3" key="1">
    <citation type="journal article" date="2020" name="Cell Host Microbe">
        <title>Functional and Genomic Variation between Human-Derived Isolates of Lachnospiraceae Reveals Inter- and Intra-Species Diversity.</title>
        <authorList>
            <person name="Sorbara M.T."/>
            <person name="Littmann E.R."/>
            <person name="Fontana E."/>
            <person name="Moody T.U."/>
            <person name="Kohout C.E."/>
            <person name="Gjonbalaj M."/>
            <person name="Eaton V."/>
            <person name="Seok R."/>
            <person name="Leiner I.M."/>
            <person name="Pamer E.G."/>
        </authorList>
    </citation>
    <scope>NUCLEOTIDE SEQUENCE [LARGE SCALE GENOMIC DNA]</scope>
    <source>
        <strain evidence="2 3">MSK.15.26</strain>
    </source>
</reference>